<protein>
    <submittedName>
        <fullName evidence="2">Uncharacterized protein</fullName>
    </submittedName>
</protein>
<proteinExistence type="predicted"/>
<sequence>MLTERIPGCSLTPKLMPPSSLHSIFPDADRADLNAVVAHTLHPCDLRKLDPRCHHHIQLCHGCIPPRPFFVTPSNSVQDYSSLDTVLVPLQIYFGILLARVPPSWAPSVTRNFQRYTARLIALADRYPWPAVRAYHMSFHQRRCVEMYTRGDYSGWGREDGELVEEHLLEHDSRAPRSSSDRRYKEKQD</sequence>
<evidence type="ECO:0000313" key="2">
    <source>
        <dbReference type="EMBL" id="GLB41305.1"/>
    </source>
</evidence>
<dbReference type="Proteomes" id="UP001063166">
    <property type="component" value="Unassembled WGS sequence"/>
</dbReference>
<organism evidence="2 3">
    <name type="scientific">Lyophyllum shimeji</name>
    <name type="common">Hon-shimeji</name>
    <name type="synonym">Tricholoma shimeji</name>
    <dbReference type="NCBI Taxonomy" id="47721"/>
    <lineage>
        <taxon>Eukaryota</taxon>
        <taxon>Fungi</taxon>
        <taxon>Dikarya</taxon>
        <taxon>Basidiomycota</taxon>
        <taxon>Agaricomycotina</taxon>
        <taxon>Agaricomycetes</taxon>
        <taxon>Agaricomycetidae</taxon>
        <taxon>Agaricales</taxon>
        <taxon>Tricholomatineae</taxon>
        <taxon>Lyophyllaceae</taxon>
        <taxon>Lyophyllum</taxon>
    </lineage>
</organism>
<reference evidence="2" key="1">
    <citation type="submission" date="2022-07" db="EMBL/GenBank/DDBJ databases">
        <title>The genome of Lyophyllum shimeji provides insight into the initial evolution of ectomycorrhizal fungal genome.</title>
        <authorList>
            <person name="Kobayashi Y."/>
            <person name="Shibata T."/>
            <person name="Hirakawa H."/>
            <person name="Shigenobu S."/>
            <person name="Nishiyama T."/>
            <person name="Yamada A."/>
            <person name="Hasebe M."/>
            <person name="Kawaguchi M."/>
        </authorList>
    </citation>
    <scope>NUCLEOTIDE SEQUENCE</scope>
    <source>
        <strain evidence="2">AT787</strain>
    </source>
</reference>
<evidence type="ECO:0000256" key="1">
    <source>
        <dbReference type="SAM" id="MobiDB-lite"/>
    </source>
</evidence>
<evidence type="ECO:0000313" key="3">
    <source>
        <dbReference type="Proteomes" id="UP001063166"/>
    </source>
</evidence>
<gene>
    <name evidence="2" type="ORF">LshimejAT787_0905200</name>
</gene>
<dbReference type="AlphaFoldDB" id="A0A9P3URG4"/>
<accession>A0A9P3URG4</accession>
<name>A0A9P3URG4_LYOSH</name>
<dbReference type="EMBL" id="BRPK01000009">
    <property type="protein sequence ID" value="GLB41305.1"/>
    <property type="molecule type" value="Genomic_DNA"/>
</dbReference>
<comment type="caution">
    <text evidence="2">The sequence shown here is derived from an EMBL/GenBank/DDBJ whole genome shotgun (WGS) entry which is preliminary data.</text>
</comment>
<keyword evidence="3" id="KW-1185">Reference proteome</keyword>
<dbReference type="OrthoDB" id="2774821at2759"/>
<feature type="region of interest" description="Disordered" evidence="1">
    <location>
        <begin position="167"/>
        <end position="189"/>
    </location>
</feature>